<protein>
    <recommendedName>
        <fullName evidence="4">Fungal lipase-like domain-containing protein</fullName>
    </recommendedName>
</protein>
<evidence type="ECO:0000313" key="2">
    <source>
        <dbReference type="EMBL" id="MVN89156.1"/>
    </source>
</evidence>
<sequence length="679" mass="73052">MLETQLRRPAPTTSSQATPTKAATPAVKPAAALPAYVLAELQRNAAKIKGMAGRPNLMASFLNEWIEKHTRERLMNQTVKANLGEHGAAIPGWADGASNGLAGTLLGPAAAQDITSGVTRRLTETRHALGQVGLGNPTGAYQARDTLGSAATSHDVAILKGILGAIPAKDRHAVAAAYAKQNGGKTLSATLGELIRDANQRGPLMALLPPPMNEETLTLDTFLEQLSVGLVYSNQTAEEMNADTVDERRGGNPAAVLKHFGFKAGPLILGRWGFQMRMFTPIPGKAKWAHPIVSFRGTEGVMYDPLGNDAAKAAKAKGGSVAEQAQARQKGVEGTVDTIIGDLSPKQVGWYHVQPNEDLILANLQRLKGKAISTGHSLGGAIAQLVPALHPEYFGSVVTFQAANIDKAEVAKMRQHNAGQADPVLARHYRVEGDIVPTAGQQALDGQITYFDRVSRDKGTSEPFGNSALENIASGHVTPMLSTYIRGQKNLSEDLQVIADQGLRDEGTLSAKPGEKVQDVKTVFAGNYSTAQDPRIQAENKRLTLANNVGLYPGTDLFEATVYANIAYNTLLSHVENLAADKTIKTLAEFKKRANELMKGSAPLPLDPDDVALSKVLKMDHYETDYAARPMSTGYGIPIYPKKATPIDTYFRQGVRVPDYVEQQVRDQLDIIWKSWRGQ</sequence>
<comment type="caution">
    <text evidence="2">The sequence shown here is derived from an EMBL/GenBank/DDBJ whole genome shotgun (WGS) entry which is preliminary data.</text>
</comment>
<dbReference type="Proteomes" id="UP000483286">
    <property type="component" value="Unassembled WGS sequence"/>
</dbReference>
<name>A0A7C9LR66_9DEIO</name>
<dbReference type="Gene3D" id="3.40.50.1820">
    <property type="entry name" value="alpha/beta hydrolase"/>
    <property type="match status" value="1"/>
</dbReference>
<dbReference type="SUPFAM" id="SSF53474">
    <property type="entry name" value="alpha/beta-Hydrolases"/>
    <property type="match status" value="1"/>
</dbReference>
<feature type="compositionally biased region" description="Low complexity" evidence="1">
    <location>
        <begin position="9"/>
        <end position="26"/>
    </location>
</feature>
<gene>
    <name evidence="2" type="ORF">GO986_20685</name>
</gene>
<feature type="region of interest" description="Disordered" evidence="1">
    <location>
        <begin position="1"/>
        <end position="26"/>
    </location>
</feature>
<organism evidence="2 3">
    <name type="scientific">Deinococcus arboris</name>
    <dbReference type="NCBI Taxonomy" id="2682977"/>
    <lineage>
        <taxon>Bacteria</taxon>
        <taxon>Thermotogati</taxon>
        <taxon>Deinococcota</taxon>
        <taxon>Deinococci</taxon>
        <taxon>Deinococcales</taxon>
        <taxon>Deinococcaceae</taxon>
        <taxon>Deinococcus</taxon>
    </lineage>
</organism>
<evidence type="ECO:0000313" key="3">
    <source>
        <dbReference type="Proteomes" id="UP000483286"/>
    </source>
</evidence>
<proteinExistence type="predicted"/>
<dbReference type="RefSeq" id="WP_157461417.1">
    <property type="nucleotide sequence ID" value="NZ_WQLB01000045.1"/>
</dbReference>
<dbReference type="InterPro" id="IPR029058">
    <property type="entry name" value="AB_hydrolase_fold"/>
</dbReference>
<dbReference type="AlphaFoldDB" id="A0A7C9LR66"/>
<evidence type="ECO:0000256" key="1">
    <source>
        <dbReference type="SAM" id="MobiDB-lite"/>
    </source>
</evidence>
<keyword evidence="3" id="KW-1185">Reference proteome</keyword>
<reference evidence="2 3" key="1">
    <citation type="submission" date="2019-12" db="EMBL/GenBank/DDBJ databases">
        <title>Deinococcus sp. HMF7620 Genome sequencing and assembly.</title>
        <authorList>
            <person name="Kang H."/>
            <person name="Kim H."/>
            <person name="Joh K."/>
        </authorList>
    </citation>
    <scope>NUCLEOTIDE SEQUENCE [LARGE SCALE GENOMIC DNA]</scope>
    <source>
        <strain evidence="2 3">HMF7620</strain>
    </source>
</reference>
<evidence type="ECO:0008006" key="4">
    <source>
        <dbReference type="Google" id="ProtNLM"/>
    </source>
</evidence>
<accession>A0A7C9LR66</accession>
<dbReference type="EMBL" id="WQLB01000045">
    <property type="protein sequence ID" value="MVN89156.1"/>
    <property type="molecule type" value="Genomic_DNA"/>
</dbReference>